<sequence length="223" mass="24978">MGSETEPELSSTPRLPLLLNQHAHAYMQSPQRSGTLTPPLYASASVPFRWEEEPGKPRSCTALSNPIDSSPKCLELPPRLLLDANVSKLASPTTVLEGPYLGKQRFRSSSFRIIRRECYGSFRRSSTPERGQLSTMVLSKRGLKDRLLGSWSWGRTAFRGKREVAGASYVFPSSTDREVDGSNEEEERSSKNVKITRIRRSGSFSTHARSHFWVSSLVFVLES</sequence>
<organism evidence="1 2">
    <name type="scientific">Hevea brasiliensis</name>
    <name type="common">Para rubber tree</name>
    <name type="synonym">Siphonia brasiliensis</name>
    <dbReference type="NCBI Taxonomy" id="3981"/>
    <lineage>
        <taxon>Eukaryota</taxon>
        <taxon>Viridiplantae</taxon>
        <taxon>Streptophyta</taxon>
        <taxon>Embryophyta</taxon>
        <taxon>Tracheophyta</taxon>
        <taxon>Spermatophyta</taxon>
        <taxon>Magnoliopsida</taxon>
        <taxon>eudicotyledons</taxon>
        <taxon>Gunneridae</taxon>
        <taxon>Pentapetalae</taxon>
        <taxon>rosids</taxon>
        <taxon>fabids</taxon>
        <taxon>Malpighiales</taxon>
        <taxon>Euphorbiaceae</taxon>
        <taxon>Crotonoideae</taxon>
        <taxon>Micrandreae</taxon>
        <taxon>Hevea</taxon>
    </lineage>
</organism>
<dbReference type="PANTHER" id="PTHR34371">
    <property type="entry name" value="OS01G0551000 PROTEIN"/>
    <property type="match status" value="1"/>
</dbReference>
<reference evidence="1" key="1">
    <citation type="journal article" date="2023" name="Plant Biotechnol. J.">
        <title>Chromosome-level wild Hevea brasiliensis genome provides new tools for genomic-assisted breeding and valuable loci to elevate rubber yield.</title>
        <authorList>
            <person name="Cheng H."/>
            <person name="Song X."/>
            <person name="Hu Y."/>
            <person name="Wu T."/>
            <person name="Yang Q."/>
            <person name="An Z."/>
            <person name="Feng S."/>
            <person name="Deng Z."/>
            <person name="Wu W."/>
            <person name="Zeng X."/>
            <person name="Tu M."/>
            <person name="Wang X."/>
            <person name="Huang H."/>
        </authorList>
    </citation>
    <scope>NUCLEOTIDE SEQUENCE</scope>
    <source>
        <strain evidence="1">MT/VB/25A 57/8</strain>
    </source>
</reference>
<dbReference type="PANTHER" id="PTHR34371:SF2">
    <property type="entry name" value="DUF688 FAMILY PROTEIN"/>
    <property type="match status" value="1"/>
</dbReference>
<keyword evidence="2" id="KW-1185">Reference proteome</keyword>
<accession>A0ABQ9LW28</accession>
<gene>
    <name evidence="1" type="ORF">P3X46_014881</name>
</gene>
<dbReference type="EMBL" id="JARPOI010000009">
    <property type="protein sequence ID" value="KAJ9171523.1"/>
    <property type="molecule type" value="Genomic_DNA"/>
</dbReference>
<protein>
    <recommendedName>
        <fullName evidence="3">DUF4005 domain-containing protein</fullName>
    </recommendedName>
</protein>
<dbReference type="Proteomes" id="UP001174677">
    <property type="component" value="Chromosome 9"/>
</dbReference>
<name>A0ABQ9LW28_HEVBR</name>
<evidence type="ECO:0000313" key="2">
    <source>
        <dbReference type="Proteomes" id="UP001174677"/>
    </source>
</evidence>
<proteinExistence type="predicted"/>
<comment type="caution">
    <text evidence="1">The sequence shown here is derived from an EMBL/GenBank/DDBJ whole genome shotgun (WGS) entry which is preliminary data.</text>
</comment>
<evidence type="ECO:0000313" key="1">
    <source>
        <dbReference type="EMBL" id="KAJ9171523.1"/>
    </source>
</evidence>
<dbReference type="Pfam" id="PF05097">
    <property type="entry name" value="DUF688"/>
    <property type="match status" value="1"/>
</dbReference>
<dbReference type="InterPro" id="IPR007789">
    <property type="entry name" value="DUF688"/>
</dbReference>
<evidence type="ECO:0008006" key="3">
    <source>
        <dbReference type="Google" id="ProtNLM"/>
    </source>
</evidence>